<comment type="caution">
    <text evidence="2">The sequence shown here is derived from an EMBL/GenBank/DDBJ whole genome shotgun (WGS) entry which is preliminary data.</text>
</comment>
<accession>A0A8T0FUW9</accession>
<keyword evidence="1" id="KW-0812">Transmembrane</keyword>
<feature type="transmembrane region" description="Helical" evidence="1">
    <location>
        <begin position="298"/>
        <end position="322"/>
    </location>
</feature>
<sequence length="389" mass="45084">MSALSLSNKRVKVEDIDKIKYNISNLKIIGECSGIRKASLLFIFMKLSGFVKEPNQRIKFCIMSYIFTILLIIASTDYWITSFMYFKVDEITVSLAFRASYILTVLVWYLMIRKRKQITALLKTYRESQIIIYPSNEITNFLLLILSSIPFVYSVMLTAVQYKDKNERYFYGCTVKNYWIRILIIGTKNVLYCMVYPSINHFVSLVYCLLCISCTSEVNKLTHRISNWSPEVFDLTKQMQILRTKAKLHHLLVDIQDIFSLPIFFAIVSNMLMGSSVIGRSLSKSWSAYELTWKVKSAFHAFNAFLNIAATIWIASGLSIAMSKFKDVYHQKTHMRLLYHDIAEETILKRDLFDEPEFVLTACDILSFRRSTALALFGTLVTYTVLVMD</sequence>
<keyword evidence="1" id="KW-1133">Transmembrane helix</keyword>
<evidence type="ECO:0000256" key="1">
    <source>
        <dbReference type="SAM" id="Phobius"/>
    </source>
</evidence>
<proteinExistence type="predicted"/>
<name>A0A8T0FUW9_ARGBR</name>
<evidence type="ECO:0008006" key="4">
    <source>
        <dbReference type="Google" id="ProtNLM"/>
    </source>
</evidence>
<evidence type="ECO:0000313" key="3">
    <source>
        <dbReference type="Proteomes" id="UP000807504"/>
    </source>
</evidence>
<feature type="transmembrane region" description="Helical" evidence="1">
    <location>
        <begin position="141"/>
        <end position="162"/>
    </location>
</feature>
<dbReference type="Proteomes" id="UP000807504">
    <property type="component" value="Unassembled WGS sequence"/>
</dbReference>
<reference evidence="2" key="1">
    <citation type="journal article" date="2020" name="bioRxiv">
        <title>Chromosome-level reference genome of the European wasp spider Argiope bruennichi: a resource for studies on range expansion and evolutionary adaptation.</title>
        <authorList>
            <person name="Sheffer M.M."/>
            <person name="Hoppe A."/>
            <person name="Krehenwinkel H."/>
            <person name="Uhl G."/>
            <person name="Kuss A.W."/>
            <person name="Jensen L."/>
            <person name="Jensen C."/>
            <person name="Gillespie R.G."/>
            <person name="Hoff K.J."/>
            <person name="Prost S."/>
        </authorList>
    </citation>
    <scope>NUCLEOTIDE SEQUENCE</scope>
</reference>
<feature type="transmembrane region" description="Helical" evidence="1">
    <location>
        <begin position="258"/>
        <end position="278"/>
    </location>
</feature>
<feature type="transmembrane region" description="Helical" evidence="1">
    <location>
        <begin position="92"/>
        <end position="112"/>
    </location>
</feature>
<dbReference type="EMBL" id="JABXBU010000002">
    <property type="protein sequence ID" value="KAF8794492.1"/>
    <property type="molecule type" value="Genomic_DNA"/>
</dbReference>
<keyword evidence="1" id="KW-0472">Membrane</keyword>
<dbReference type="AlphaFoldDB" id="A0A8T0FUW9"/>
<gene>
    <name evidence="2" type="ORF">HNY73_002468</name>
</gene>
<reference evidence="2" key="2">
    <citation type="submission" date="2020-06" db="EMBL/GenBank/DDBJ databases">
        <authorList>
            <person name="Sheffer M."/>
        </authorList>
    </citation>
    <scope>NUCLEOTIDE SEQUENCE</scope>
</reference>
<protein>
    <recommendedName>
        <fullName evidence="4">Gustatory receptor</fullName>
    </recommendedName>
</protein>
<organism evidence="2 3">
    <name type="scientific">Argiope bruennichi</name>
    <name type="common">Wasp spider</name>
    <name type="synonym">Aranea bruennichi</name>
    <dbReference type="NCBI Taxonomy" id="94029"/>
    <lineage>
        <taxon>Eukaryota</taxon>
        <taxon>Metazoa</taxon>
        <taxon>Ecdysozoa</taxon>
        <taxon>Arthropoda</taxon>
        <taxon>Chelicerata</taxon>
        <taxon>Arachnida</taxon>
        <taxon>Araneae</taxon>
        <taxon>Araneomorphae</taxon>
        <taxon>Entelegynae</taxon>
        <taxon>Araneoidea</taxon>
        <taxon>Araneidae</taxon>
        <taxon>Argiope</taxon>
    </lineage>
</organism>
<feature type="transmembrane region" description="Helical" evidence="1">
    <location>
        <begin position="60"/>
        <end position="80"/>
    </location>
</feature>
<evidence type="ECO:0000313" key="2">
    <source>
        <dbReference type="EMBL" id="KAF8794492.1"/>
    </source>
</evidence>
<keyword evidence="3" id="KW-1185">Reference proteome</keyword>